<accession>A0ABM4UPG8</accession>
<feature type="region of interest" description="Disordered" evidence="1">
    <location>
        <begin position="35"/>
        <end position="64"/>
    </location>
</feature>
<dbReference type="RefSeq" id="XP_071909180.1">
    <property type="nucleotide sequence ID" value="XM_072053079.1"/>
</dbReference>
<gene>
    <name evidence="4" type="primary">LOC113691686</name>
</gene>
<dbReference type="InterPro" id="IPR036869">
    <property type="entry name" value="J_dom_sf"/>
</dbReference>
<keyword evidence="3" id="KW-1185">Reference proteome</keyword>
<evidence type="ECO:0000259" key="2">
    <source>
        <dbReference type="PROSITE" id="PS50076"/>
    </source>
</evidence>
<sequence length="303" mass="35187">MNRVRVAALINSGASSFQQKVSYIHSTPILERKRRTHWDSGGGYSRGSSRSHREPRFSSYSRRNRKLHSKQDLLHNVSSFAEHLFQSWKFDDFDDNHNPFASRSSSWFRQDFNGNRSKKGNSRNKGQQAWNTRFQFFVDDDDFDVETIFKSALGGNKYTYYSFIDEEPQWRGSFGRSNNHRHYWNWGHQDEEEDSSSSESDSLESDLTSDRLALGLSSSGPLSLTDVKNAYRVCALKWHPDRHHGPHKPRSLLGFMRCWAFQWNGCLHPSFTHYKFVNMAAAEEKFKLCSAAYQSLCDKLGIN</sequence>
<evidence type="ECO:0000313" key="3">
    <source>
        <dbReference type="Proteomes" id="UP001652660"/>
    </source>
</evidence>
<dbReference type="Proteomes" id="UP001652660">
    <property type="component" value="Chromosome 6c"/>
</dbReference>
<dbReference type="Gene3D" id="1.10.287.110">
    <property type="entry name" value="DnaJ domain"/>
    <property type="match status" value="1"/>
</dbReference>
<reference evidence="4" key="1">
    <citation type="submission" date="2025-08" db="UniProtKB">
        <authorList>
            <consortium name="RefSeq"/>
        </authorList>
    </citation>
    <scope>IDENTIFICATION</scope>
    <source>
        <tissue evidence="4">Leaves</tissue>
    </source>
</reference>
<name>A0ABM4UPG8_COFAR</name>
<evidence type="ECO:0000313" key="4">
    <source>
        <dbReference type="RefSeq" id="XP_071909180.1"/>
    </source>
</evidence>
<protein>
    <submittedName>
        <fullName evidence="4">Uncharacterized protein isoform X1</fullName>
    </submittedName>
</protein>
<dbReference type="SUPFAM" id="SSF46565">
    <property type="entry name" value="Chaperone J-domain"/>
    <property type="match status" value="1"/>
</dbReference>
<dbReference type="SMART" id="SM00271">
    <property type="entry name" value="DnaJ"/>
    <property type="match status" value="1"/>
</dbReference>
<dbReference type="GeneID" id="113691686"/>
<organism evidence="3 4">
    <name type="scientific">Coffea arabica</name>
    <name type="common">Arabian coffee</name>
    <dbReference type="NCBI Taxonomy" id="13443"/>
    <lineage>
        <taxon>Eukaryota</taxon>
        <taxon>Viridiplantae</taxon>
        <taxon>Streptophyta</taxon>
        <taxon>Embryophyta</taxon>
        <taxon>Tracheophyta</taxon>
        <taxon>Spermatophyta</taxon>
        <taxon>Magnoliopsida</taxon>
        <taxon>eudicotyledons</taxon>
        <taxon>Gunneridae</taxon>
        <taxon>Pentapetalae</taxon>
        <taxon>asterids</taxon>
        <taxon>lamiids</taxon>
        <taxon>Gentianales</taxon>
        <taxon>Rubiaceae</taxon>
        <taxon>Ixoroideae</taxon>
        <taxon>Gardenieae complex</taxon>
        <taxon>Bertiereae - Coffeeae clade</taxon>
        <taxon>Coffeeae</taxon>
        <taxon>Coffea</taxon>
    </lineage>
</organism>
<feature type="domain" description="J" evidence="2">
    <location>
        <begin position="209"/>
        <end position="301"/>
    </location>
</feature>
<proteinExistence type="predicted"/>
<dbReference type="PANTHER" id="PTHR45376:SF1">
    <property type="entry name" value="CHAPERONE DNAJ-DOMAIN SUPERFAMILY PROTEIN-RELATED"/>
    <property type="match status" value="1"/>
</dbReference>
<dbReference type="CDD" id="cd06257">
    <property type="entry name" value="DnaJ"/>
    <property type="match status" value="1"/>
</dbReference>
<dbReference type="PROSITE" id="PS50076">
    <property type="entry name" value="DNAJ_2"/>
    <property type="match status" value="1"/>
</dbReference>
<dbReference type="PANTHER" id="PTHR45376">
    <property type="entry name" value="CHAPERONE DNAJ-DOMAIN SUPERFAMILY PROTEIN-RELATED"/>
    <property type="match status" value="1"/>
</dbReference>
<dbReference type="InterPro" id="IPR001623">
    <property type="entry name" value="DnaJ_domain"/>
</dbReference>
<evidence type="ECO:0000256" key="1">
    <source>
        <dbReference type="SAM" id="MobiDB-lite"/>
    </source>
</evidence>